<dbReference type="PANTHER" id="PTHR44688:SF16">
    <property type="entry name" value="DNA-BINDING TRANSCRIPTIONAL ACTIVATOR DEVR_DOSR"/>
    <property type="match status" value="1"/>
</dbReference>
<keyword evidence="1" id="KW-0805">Transcription regulation</keyword>
<keyword evidence="3" id="KW-0804">Transcription</keyword>
<dbReference type="EMBL" id="PGGM01000010">
    <property type="protein sequence ID" value="PSH62175.1"/>
    <property type="molecule type" value="Genomic_DNA"/>
</dbReference>
<protein>
    <recommendedName>
        <fullName evidence="4">HTH luxR-type domain-containing protein</fullName>
    </recommendedName>
</protein>
<dbReference type="PROSITE" id="PS00622">
    <property type="entry name" value="HTH_LUXR_1"/>
    <property type="match status" value="1"/>
</dbReference>
<dbReference type="InterPro" id="IPR036693">
    <property type="entry name" value="TF_LuxR_autoind-bd_dom_sf"/>
</dbReference>
<dbReference type="InterPro" id="IPR036388">
    <property type="entry name" value="WH-like_DNA-bd_sf"/>
</dbReference>
<comment type="caution">
    <text evidence="5">The sequence shown here is derived from an EMBL/GenBank/DDBJ whole genome shotgun (WGS) entry which is preliminary data.</text>
</comment>
<dbReference type="InterPro" id="IPR005143">
    <property type="entry name" value="TF_LuxR_autoind-bd_dom"/>
</dbReference>
<dbReference type="PROSITE" id="PS50043">
    <property type="entry name" value="HTH_LUXR_2"/>
    <property type="match status" value="1"/>
</dbReference>
<dbReference type="RefSeq" id="WP_106665843.1">
    <property type="nucleotide sequence ID" value="NZ_PGGM01000010.1"/>
</dbReference>
<dbReference type="Pfam" id="PF00196">
    <property type="entry name" value="GerE"/>
    <property type="match status" value="1"/>
</dbReference>
<dbReference type="Gene3D" id="3.30.450.80">
    <property type="entry name" value="Transcription factor LuxR-like, autoinducer-binding domain"/>
    <property type="match status" value="1"/>
</dbReference>
<proteinExistence type="predicted"/>
<dbReference type="Proteomes" id="UP000241764">
    <property type="component" value="Unassembled WGS sequence"/>
</dbReference>
<accession>A0A2P7B6T0</accession>
<dbReference type="InterPro" id="IPR016032">
    <property type="entry name" value="Sig_transdc_resp-reg_C-effctor"/>
</dbReference>
<evidence type="ECO:0000259" key="4">
    <source>
        <dbReference type="PROSITE" id="PS50043"/>
    </source>
</evidence>
<dbReference type="GO" id="GO:0006355">
    <property type="term" value="P:regulation of DNA-templated transcription"/>
    <property type="evidence" value="ECO:0007669"/>
    <property type="project" value="InterPro"/>
</dbReference>
<dbReference type="PANTHER" id="PTHR44688">
    <property type="entry name" value="DNA-BINDING TRANSCRIPTIONAL ACTIVATOR DEVR_DOSR"/>
    <property type="match status" value="1"/>
</dbReference>
<dbReference type="CDD" id="cd06170">
    <property type="entry name" value="LuxR_C_like"/>
    <property type="match status" value="1"/>
</dbReference>
<reference evidence="6" key="1">
    <citation type="submission" date="2017-11" db="EMBL/GenBank/DDBJ databases">
        <authorList>
            <person name="Kuznetsova I."/>
            <person name="Sazanova A."/>
            <person name="Chirak E."/>
            <person name="Safronova V."/>
            <person name="Willems A."/>
        </authorList>
    </citation>
    <scope>NUCLEOTIDE SEQUENCE [LARGE SCALE GENOMIC DNA]</scope>
    <source>
        <strain evidence="6">CCBAU 03422</strain>
    </source>
</reference>
<evidence type="ECO:0000313" key="6">
    <source>
        <dbReference type="Proteomes" id="UP000241764"/>
    </source>
</evidence>
<dbReference type="Gene3D" id="1.10.10.10">
    <property type="entry name" value="Winged helix-like DNA-binding domain superfamily/Winged helix DNA-binding domain"/>
    <property type="match status" value="1"/>
</dbReference>
<gene>
    <name evidence="5" type="ORF">CU103_20280</name>
</gene>
<dbReference type="Pfam" id="PF03472">
    <property type="entry name" value="Autoind_bind"/>
    <property type="match status" value="1"/>
</dbReference>
<evidence type="ECO:0000256" key="2">
    <source>
        <dbReference type="ARBA" id="ARBA00023125"/>
    </source>
</evidence>
<dbReference type="SUPFAM" id="SSF46894">
    <property type="entry name" value="C-terminal effector domain of the bipartite response regulators"/>
    <property type="match status" value="1"/>
</dbReference>
<dbReference type="SMART" id="SM00421">
    <property type="entry name" value="HTH_LUXR"/>
    <property type="match status" value="1"/>
</dbReference>
<keyword evidence="2" id="KW-0238">DNA-binding</keyword>
<organism evidence="5 6">
    <name type="scientific">Phyllobacterium sophorae</name>
    <dbReference type="NCBI Taxonomy" id="1520277"/>
    <lineage>
        <taxon>Bacteria</taxon>
        <taxon>Pseudomonadati</taxon>
        <taxon>Pseudomonadota</taxon>
        <taxon>Alphaproteobacteria</taxon>
        <taxon>Hyphomicrobiales</taxon>
        <taxon>Phyllobacteriaceae</taxon>
        <taxon>Phyllobacterium</taxon>
    </lineage>
</organism>
<dbReference type="AlphaFoldDB" id="A0A2P7B6T0"/>
<feature type="domain" description="HTH luxR-type" evidence="4">
    <location>
        <begin position="196"/>
        <end position="261"/>
    </location>
</feature>
<name>A0A2P7B6T0_9HYPH</name>
<dbReference type="PRINTS" id="PR00038">
    <property type="entry name" value="HTHLUXR"/>
</dbReference>
<keyword evidence="6" id="KW-1185">Reference proteome</keyword>
<sequence length="263" mass="29932">MAKGGESFEAYRASLAGQPFMFPDAETFTHCVDLVRDGSDLIPCLGQLCRRIGFEFFSLLIGDVGACDQTSDEKVVESNYPEQWRSYYREKQYILIDPVAFYAQRSTEPFFWGRDEDIRNLNPDRRQLMNESREIGIAHGISVPTHGPGGELTVLSMISGEGLNSSIQLAKRNRNLLWMIAPMVHASAVNQYRPRRPEAELMLTDTQRKCLRWTLHGKTSWEISRILSLSKATVDYHLQRAMRKLEAVSKVQAANEAFRKGLL</sequence>
<dbReference type="SUPFAM" id="SSF75516">
    <property type="entry name" value="Pheromone-binding domain of LuxR-like quorum-sensing transcription factors"/>
    <property type="match status" value="1"/>
</dbReference>
<dbReference type="GO" id="GO:0003677">
    <property type="term" value="F:DNA binding"/>
    <property type="evidence" value="ECO:0007669"/>
    <property type="project" value="UniProtKB-KW"/>
</dbReference>
<dbReference type="InterPro" id="IPR000792">
    <property type="entry name" value="Tscrpt_reg_LuxR_C"/>
</dbReference>
<evidence type="ECO:0000313" key="5">
    <source>
        <dbReference type="EMBL" id="PSH62175.1"/>
    </source>
</evidence>
<evidence type="ECO:0000256" key="1">
    <source>
        <dbReference type="ARBA" id="ARBA00023015"/>
    </source>
</evidence>
<dbReference type="OrthoDB" id="3170288at2"/>
<evidence type="ECO:0000256" key="3">
    <source>
        <dbReference type="ARBA" id="ARBA00023163"/>
    </source>
</evidence>